<dbReference type="STRING" id="1123323.SAMN05216245_11019"/>
<keyword evidence="2" id="KW-1185">Reference proteome</keyword>
<protein>
    <submittedName>
        <fullName evidence="1">Phage major tail protein, TP901-1 family</fullName>
    </submittedName>
</protein>
<dbReference type="NCBIfam" id="TIGR02126">
    <property type="entry name" value="phgtail_TP901_1"/>
    <property type="match status" value="1"/>
</dbReference>
<accession>A0A1I2BVH3</accession>
<dbReference type="Pfam" id="PF06199">
    <property type="entry name" value="Phage_tail_2"/>
    <property type="match status" value="1"/>
</dbReference>
<dbReference type="OrthoDB" id="1624284at2"/>
<evidence type="ECO:0000313" key="1">
    <source>
        <dbReference type="EMBL" id="SFE59938.1"/>
    </source>
</evidence>
<reference evidence="1 2" key="1">
    <citation type="submission" date="2016-10" db="EMBL/GenBank/DDBJ databases">
        <authorList>
            <person name="de Groot N.N."/>
        </authorList>
    </citation>
    <scope>NUCLEOTIDE SEQUENCE [LARGE SCALE GENOMIC DNA]</scope>
    <source>
        <strain evidence="1 2">DSM 9236</strain>
    </source>
</reference>
<dbReference type="EMBL" id="FONL01000010">
    <property type="protein sequence ID" value="SFE59938.1"/>
    <property type="molecule type" value="Genomic_DNA"/>
</dbReference>
<proteinExistence type="predicted"/>
<dbReference type="AlphaFoldDB" id="A0A1I2BVH3"/>
<dbReference type="InterPro" id="IPR011855">
    <property type="entry name" value="Phgtail_TP901_1"/>
</dbReference>
<name>A0A1I2BVH3_9FIRM</name>
<gene>
    <name evidence="1" type="ORF">SAMN05216245_11019</name>
</gene>
<evidence type="ECO:0000313" key="2">
    <source>
        <dbReference type="Proteomes" id="UP000198896"/>
    </source>
</evidence>
<sequence>MSRLTAQELQNLPENPDTNIAEAGKDVLLYIGKSGSGTTEAFALVGGQRNSTIEMSANSLDASHKGSGGWTANKPGLKSWKSSFDGLQIMSDEGAQVMEHCFREGKQVHAKFVYPDASYQIGWAYITEFTRDNPHDGIATIKATMEGVGEISEITAAGGN</sequence>
<dbReference type="RefSeq" id="WP_093913686.1">
    <property type="nucleotide sequence ID" value="NZ_FONL01000010.1"/>
</dbReference>
<organism evidence="1 2">
    <name type="scientific">Succiniclasticum ruminis DSM 9236</name>
    <dbReference type="NCBI Taxonomy" id="1123323"/>
    <lineage>
        <taxon>Bacteria</taxon>
        <taxon>Bacillati</taxon>
        <taxon>Bacillota</taxon>
        <taxon>Negativicutes</taxon>
        <taxon>Acidaminococcales</taxon>
        <taxon>Acidaminococcaceae</taxon>
        <taxon>Succiniclasticum</taxon>
    </lineage>
</organism>
<dbReference type="Proteomes" id="UP000198896">
    <property type="component" value="Unassembled WGS sequence"/>
</dbReference>
<dbReference type="NCBIfam" id="NF047353">
    <property type="entry name" value="tube_lmo2291"/>
    <property type="match status" value="1"/>
</dbReference>
<dbReference type="Gene3D" id="4.10.410.40">
    <property type="match status" value="1"/>
</dbReference>